<comment type="similarity">
    <text evidence="9">Belongs to the protein kinase superfamily.</text>
</comment>
<evidence type="ECO:0000256" key="9">
    <source>
        <dbReference type="RuleBase" id="RU000304"/>
    </source>
</evidence>
<evidence type="ECO:0000256" key="1">
    <source>
        <dbReference type="ARBA" id="ARBA00012513"/>
    </source>
</evidence>
<dbReference type="FunFam" id="1.10.510.10:FF:000258">
    <property type="entry name" value="Probable serine/threonine-protein kinase PBL8"/>
    <property type="match status" value="1"/>
</dbReference>
<organism evidence="12 13">
    <name type="scientific">Cinnamomum micranthum f. kanehirae</name>
    <dbReference type="NCBI Taxonomy" id="337451"/>
    <lineage>
        <taxon>Eukaryota</taxon>
        <taxon>Viridiplantae</taxon>
        <taxon>Streptophyta</taxon>
        <taxon>Embryophyta</taxon>
        <taxon>Tracheophyta</taxon>
        <taxon>Spermatophyta</taxon>
        <taxon>Magnoliopsida</taxon>
        <taxon>Magnoliidae</taxon>
        <taxon>Laurales</taxon>
        <taxon>Lauraceae</taxon>
        <taxon>Cinnamomum</taxon>
    </lineage>
</organism>
<evidence type="ECO:0000256" key="10">
    <source>
        <dbReference type="SAM" id="MobiDB-lite"/>
    </source>
</evidence>
<dbReference type="AlphaFoldDB" id="A0A443NDX8"/>
<evidence type="ECO:0000256" key="4">
    <source>
        <dbReference type="ARBA" id="ARBA00022741"/>
    </source>
</evidence>
<keyword evidence="13" id="KW-1185">Reference proteome</keyword>
<keyword evidence="6" id="KW-0611">Plant defense</keyword>
<dbReference type="OrthoDB" id="4062651at2759"/>
<dbReference type="GO" id="GO:0006952">
    <property type="term" value="P:defense response"/>
    <property type="evidence" value="ECO:0007669"/>
    <property type="project" value="UniProtKB-KW"/>
</dbReference>
<feature type="region of interest" description="Disordered" evidence="10">
    <location>
        <begin position="376"/>
        <end position="415"/>
    </location>
</feature>
<dbReference type="Gene3D" id="1.10.510.10">
    <property type="entry name" value="Transferase(Phosphotransferase) domain 1"/>
    <property type="match status" value="1"/>
</dbReference>
<dbReference type="FunFam" id="3.30.200.20:FF:000228">
    <property type="entry name" value="Serine/threonine-protein kinase BIK1"/>
    <property type="match status" value="1"/>
</dbReference>
<evidence type="ECO:0000256" key="2">
    <source>
        <dbReference type="ARBA" id="ARBA00022527"/>
    </source>
</evidence>
<evidence type="ECO:0000256" key="6">
    <source>
        <dbReference type="ARBA" id="ARBA00022821"/>
    </source>
</evidence>
<evidence type="ECO:0000313" key="13">
    <source>
        <dbReference type="Proteomes" id="UP000283530"/>
    </source>
</evidence>
<dbReference type="PROSITE" id="PS00107">
    <property type="entry name" value="PROTEIN_KINASE_ATP"/>
    <property type="match status" value="1"/>
</dbReference>
<dbReference type="STRING" id="337451.A0A443NDX8"/>
<proteinExistence type="inferred from homology"/>
<dbReference type="PROSITE" id="PS00108">
    <property type="entry name" value="PROTEIN_KINASE_ST"/>
    <property type="match status" value="1"/>
</dbReference>
<dbReference type="InterPro" id="IPR001245">
    <property type="entry name" value="Ser-Thr/Tyr_kinase_cat_dom"/>
</dbReference>
<dbReference type="InterPro" id="IPR008271">
    <property type="entry name" value="Ser/Thr_kinase_AS"/>
</dbReference>
<dbReference type="GO" id="GO:0004674">
    <property type="term" value="F:protein serine/threonine kinase activity"/>
    <property type="evidence" value="ECO:0007669"/>
    <property type="project" value="UniProtKB-KW"/>
</dbReference>
<dbReference type="Proteomes" id="UP000283530">
    <property type="component" value="Unassembled WGS sequence"/>
</dbReference>
<dbReference type="EC" id="2.7.11.1" evidence="1"/>
<reference evidence="12 13" key="1">
    <citation type="journal article" date="2019" name="Nat. Plants">
        <title>Stout camphor tree genome fills gaps in understanding of flowering plant genome evolution.</title>
        <authorList>
            <person name="Chaw S.M."/>
            <person name="Liu Y.C."/>
            <person name="Wu Y.W."/>
            <person name="Wang H.Y."/>
            <person name="Lin C.I."/>
            <person name="Wu C.S."/>
            <person name="Ke H.M."/>
            <person name="Chang L.Y."/>
            <person name="Hsu C.Y."/>
            <person name="Yang H.T."/>
            <person name="Sudianto E."/>
            <person name="Hsu M.H."/>
            <person name="Wu K.P."/>
            <person name="Wang L.N."/>
            <person name="Leebens-Mack J.H."/>
            <person name="Tsai I.J."/>
        </authorList>
    </citation>
    <scope>NUCLEOTIDE SEQUENCE [LARGE SCALE GENOMIC DNA]</scope>
    <source>
        <strain evidence="13">cv. Chaw 1501</strain>
        <tissue evidence="12">Young leaves</tissue>
    </source>
</reference>
<keyword evidence="2 9" id="KW-0723">Serine/threonine-protein kinase</keyword>
<evidence type="ECO:0000256" key="5">
    <source>
        <dbReference type="ARBA" id="ARBA00022777"/>
    </source>
</evidence>
<evidence type="ECO:0000256" key="3">
    <source>
        <dbReference type="ARBA" id="ARBA00022679"/>
    </source>
</evidence>
<keyword evidence="3" id="KW-0808">Transferase</keyword>
<evidence type="ECO:0000256" key="7">
    <source>
        <dbReference type="ARBA" id="ARBA00022840"/>
    </source>
</evidence>
<evidence type="ECO:0000259" key="11">
    <source>
        <dbReference type="PROSITE" id="PS50011"/>
    </source>
</evidence>
<feature type="domain" description="Protein kinase" evidence="11">
    <location>
        <begin position="78"/>
        <end position="377"/>
    </location>
</feature>
<sequence>MGICWSTRIKAESPSNSYPASGVNSKYVSKDGNDLSGSSSKASTTSVPLTPRTEGEILQSSNLRSFTFGELKSATRNFRPDSVLGEGGFGSVFKGWIDEHSFMATKPGTGIVIAVKRLNQEGLQGHREWLAEVNYLGQLYHPNLVKLIGYCLEDEQRLLVYEFMPRGSLENHLFRRGSYFQPLSWNLRLKVALGAAKGLAFLHGAETKVIYRDFKTSNVLLDSKYNAKLSDFGLAKDGPTGDKSHVSTRVMGTYGYAAPEYLATGHLTTMSDVYSFGVVLLEMLSGRRAIDKNRPSGEHNLVEWAKPCLSHKRRIFRVLDRRLEGQYSMGAAHKATTLALRCLSSEARFRPNMDEVVATLEQLQCAKDAAISPHPELRINQNPAGGAHKFRRRSLDETSEAKTSYPRPSASPLYS</sequence>
<feature type="region of interest" description="Disordered" evidence="10">
    <location>
        <begin position="29"/>
        <end position="51"/>
    </location>
</feature>
<keyword evidence="7 8" id="KW-0067">ATP-binding</keyword>
<dbReference type="InterPro" id="IPR011009">
    <property type="entry name" value="Kinase-like_dom_sf"/>
</dbReference>
<dbReference type="InterPro" id="IPR050823">
    <property type="entry name" value="Plant_Ser_Thr_Prot_Kinase"/>
</dbReference>
<dbReference type="SUPFAM" id="SSF56112">
    <property type="entry name" value="Protein kinase-like (PK-like)"/>
    <property type="match status" value="1"/>
</dbReference>
<dbReference type="InterPro" id="IPR017441">
    <property type="entry name" value="Protein_kinase_ATP_BS"/>
</dbReference>
<dbReference type="PANTHER" id="PTHR45621">
    <property type="entry name" value="OS01G0588500 PROTEIN-RELATED"/>
    <property type="match status" value="1"/>
</dbReference>
<dbReference type="InterPro" id="IPR000719">
    <property type="entry name" value="Prot_kinase_dom"/>
</dbReference>
<evidence type="ECO:0000313" key="12">
    <source>
        <dbReference type="EMBL" id="RWR76731.1"/>
    </source>
</evidence>
<dbReference type="Gene3D" id="3.30.200.20">
    <property type="entry name" value="Phosphorylase Kinase, domain 1"/>
    <property type="match status" value="1"/>
</dbReference>
<dbReference type="CDD" id="cd14066">
    <property type="entry name" value="STKc_IRAK"/>
    <property type="match status" value="1"/>
</dbReference>
<dbReference type="EMBL" id="QPKB01000002">
    <property type="protein sequence ID" value="RWR76731.1"/>
    <property type="molecule type" value="Genomic_DNA"/>
</dbReference>
<dbReference type="Pfam" id="PF07714">
    <property type="entry name" value="PK_Tyr_Ser-Thr"/>
    <property type="match status" value="1"/>
</dbReference>
<protein>
    <recommendedName>
        <fullName evidence="1">non-specific serine/threonine protein kinase</fullName>
        <ecNumber evidence="1">2.7.11.1</ecNumber>
    </recommendedName>
</protein>
<feature type="binding site" evidence="8">
    <location>
        <position position="116"/>
    </location>
    <ligand>
        <name>ATP</name>
        <dbReference type="ChEBI" id="CHEBI:30616"/>
    </ligand>
</feature>
<gene>
    <name evidence="12" type="ORF">CKAN_00518800</name>
</gene>
<keyword evidence="4 8" id="KW-0547">Nucleotide-binding</keyword>
<comment type="caution">
    <text evidence="12">The sequence shown here is derived from an EMBL/GenBank/DDBJ whole genome shotgun (WGS) entry which is preliminary data.</text>
</comment>
<dbReference type="PROSITE" id="PS50011">
    <property type="entry name" value="PROTEIN_KINASE_DOM"/>
    <property type="match status" value="1"/>
</dbReference>
<dbReference type="GO" id="GO:0005524">
    <property type="term" value="F:ATP binding"/>
    <property type="evidence" value="ECO:0007669"/>
    <property type="project" value="UniProtKB-UniRule"/>
</dbReference>
<feature type="compositionally biased region" description="Low complexity" evidence="10">
    <location>
        <begin position="36"/>
        <end position="46"/>
    </location>
</feature>
<keyword evidence="5 12" id="KW-0418">Kinase</keyword>
<name>A0A443NDX8_9MAGN</name>
<evidence type="ECO:0000256" key="8">
    <source>
        <dbReference type="PROSITE-ProRule" id="PRU10141"/>
    </source>
</evidence>
<accession>A0A443NDX8</accession>